<feature type="transmembrane region" description="Helical" evidence="1">
    <location>
        <begin position="26"/>
        <end position="46"/>
    </location>
</feature>
<dbReference type="Pfam" id="PF05137">
    <property type="entry name" value="PilN"/>
    <property type="match status" value="1"/>
</dbReference>
<accession>A0A2M7U9F6</accession>
<proteinExistence type="predicted"/>
<dbReference type="EMBL" id="PFOF01000033">
    <property type="protein sequence ID" value="PIZ67856.1"/>
    <property type="molecule type" value="Genomic_DNA"/>
</dbReference>
<evidence type="ECO:0000313" key="2">
    <source>
        <dbReference type="EMBL" id="PIZ67856.1"/>
    </source>
</evidence>
<evidence type="ECO:0008006" key="4">
    <source>
        <dbReference type="Google" id="ProtNLM"/>
    </source>
</evidence>
<evidence type="ECO:0000256" key="1">
    <source>
        <dbReference type="SAM" id="Phobius"/>
    </source>
</evidence>
<reference evidence="3" key="1">
    <citation type="submission" date="2017-09" db="EMBL/GenBank/DDBJ databases">
        <title>Depth-based differentiation of microbial function through sediment-hosted aquifers and enrichment of novel symbionts in the deep terrestrial subsurface.</title>
        <authorList>
            <person name="Probst A.J."/>
            <person name="Ladd B."/>
            <person name="Jarett J.K."/>
            <person name="Geller-Mcgrath D.E."/>
            <person name="Sieber C.M.K."/>
            <person name="Emerson J.B."/>
            <person name="Anantharaman K."/>
            <person name="Thomas B.C."/>
            <person name="Malmstrom R."/>
            <person name="Stieglmeier M."/>
            <person name="Klingl A."/>
            <person name="Woyke T."/>
            <person name="Ryan C.M."/>
            <person name="Banfield J.F."/>
        </authorList>
    </citation>
    <scope>NUCLEOTIDE SEQUENCE [LARGE SCALE GENOMIC DNA]</scope>
</reference>
<evidence type="ECO:0000313" key="3">
    <source>
        <dbReference type="Proteomes" id="UP000229506"/>
    </source>
</evidence>
<keyword evidence="1" id="KW-0812">Transmembrane</keyword>
<organism evidence="2 3">
    <name type="scientific">Candidatus Roizmanbacteria bacterium CG_4_10_14_0_2_um_filter_33_96</name>
    <dbReference type="NCBI Taxonomy" id="1974821"/>
    <lineage>
        <taxon>Bacteria</taxon>
        <taxon>Candidatus Roizmaniibacteriota</taxon>
    </lineage>
</organism>
<sequence length="175" mass="20499">MRYKINLLEKKELNLLDKLTFFCLNYLRYIIVITQLVVIGVFFYRFQIDQRIIDLKEGVEQKKEIVKIVLPLLNEAAKIDKKTLIIGDTLLKQKIFGEMVDYFLTSFPETIILTNMEVKEGSIRVTGNAGEIQHLQAFYILLKKENKFKTVSLQNIKKIETGYNFVLILEKFVNT</sequence>
<keyword evidence="1" id="KW-0472">Membrane</keyword>
<dbReference type="InterPro" id="IPR007813">
    <property type="entry name" value="PilN"/>
</dbReference>
<dbReference type="Proteomes" id="UP000229506">
    <property type="component" value="Unassembled WGS sequence"/>
</dbReference>
<gene>
    <name evidence="2" type="ORF">COY12_01035</name>
</gene>
<name>A0A2M7U9F6_9BACT</name>
<comment type="caution">
    <text evidence="2">The sequence shown here is derived from an EMBL/GenBank/DDBJ whole genome shotgun (WGS) entry which is preliminary data.</text>
</comment>
<protein>
    <recommendedName>
        <fullName evidence="4">PilN domain-containing protein</fullName>
    </recommendedName>
</protein>
<dbReference type="AlphaFoldDB" id="A0A2M7U9F6"/>
<keyword evidence="1" id="KW-1133">Transmembrane helix</keyword>